<evidence type="ECO:0000259" key="1">
    <source>
        <dbReference type="Pfam" id="PF18147"/>
    </source>
</evidence>
<feature type="domain" description="Suv3 C-terminal" evidence="1">
    <location>
        <begin position="32"/>
        <end position="62"/>
    </location>
</feature>
<evidence type="ECO:0000313" key="2">
    <source>
        <dbReference type="EMBL" id="KAK7853934.1"/>
    </source>
</evidence>
<dbReference type="Gene3D" id="1.20.58.1080">
    <property type="match status" value="1"/>
</dbReference>
<sequence>MLHFVINLINLVKIAIWMGRYDHTFCVHRLFLEDCFNFCYTPIIIRDPKAMYHLLRFASAYSHNVPVNIVMGLPKGSARNGAELLYLETKHQVLSMLAGKLKPQKKADGYERPRSLIKLYEK</sequence>
<keyword evidence="3" id="KW-1185">Reference proteome</keyword>
<comment type="caution">
    <text evidence="2">The sequence shown here is derived from an EMBL/GenBank/DDBJ whole genome shotgun (WGS) entry which is preliminary data.</text>
</comment>
<name>A0AAW0LSN7_QUESU</name>
<proteinExistence type="predicted"/>
<dbReference type="InterPro" id="IPR041082">
    <property type="entry name" value="Suv3_C_1"/>
</dbReference>
<keyword evidence="2" id="KW-0067">ATP-binding</keyword>
<dbReference type="EMBL" id="PKMF04000060">
    <property type="protein sequence ID" value="KAK7853934.1"/>
    <property type="molecule type" value="Genomic_DNA"/>
</dbReference>
<dbReference type="Proteomes" id="UP000237347">
    <property type="component" value="Unassembled WGS sequence"/>
</dbReference>
<gene>
    <name evidence="2" type="ORF">CFP56_034113</name>
</gene>
<organism evidence="2 3">
    <name type="scientific">Quercus suber</name>
    <name type="common">Cork oak</name>
    <dbReference type="NCBI Taxonomy" id="58331"/>
    <lineage>
        <taxon>Eukaryota</taxon>
        <taxon>Viridiplantae</taxon>
        <taxon>Streptophyta</taxon>
        <taxon>Embryophyta</taxon>
        <taxon>Tracheophyta</taxon>
        <taxon>Spermatophyta</taxon>
        <taxon>Magnoliopsida</taxon>
        <taxon>eudicotyledons</taxon>
        <taxon>Gunneridae</taxon>
        <taxon>Pentapetalae</taxon>
        <taxon>rosids</taxon>
        <taxon>fabids</taxon>
        <taxon>Fagales</taxon>
        <taxon>Fagaceae</taxon>
        <taxon>Quercus</taxon>
    </lineage>
</organism>
<protein>
    <submittedName>
        <fullName evidence="2">Dexh-box atp-dependent rna helicase dexh18</fullName>
    </submittedName>
</protein>
<keyword evidence="2" id="KW-0378">Hydrolase</keyword>
<keyword evidence="2" id="KW-0547">Nucleotide-binding</keyword>
<dbReference type="Pfam" id="PF18147">
    <property type="entry name" value="Suv3_C_1"/>
    <property type="match status" value="1"/>
</dbReference>
<accession>A0AAW0LSN7</accession>
<evidence type="ECO:0000313" key="3">
    <source>
        <dbReference type="Proteomes" id="UP000237347"/>
    </source>
</evidence>
<dbReference type="GO" id="GO:0004386">
    <property type="term" value="F:helicase activity"/>
    <property type="evidence" value="ECO:0007669"/>
    <property type="project" value="UniProtKB-KW"/>
</dbReference>
<reference evidence="2 3" key="1">
    <citation type="journal article" date="2018" name="Sci. Data">
        <title>The draft genome sequence of cork oak.</title>
        <authorList>
            <person name="Ramos A.M."/>
            <person name="Usie A."/>
            <person name="Barbosa P."/>
            <person name="Barros P.M."/>
            <person name="Capote T."/>
            <person name="Chaves I."/>
            <person name="Simoes F."/>
            <person name="Abreu I."/>
            <person name="Carrasquinho I."/>
            <person name="Faro C."/>
            <person name="Guimaraes J.B."/>
            <person name="Mendonca D."/>
            <person name="Nobrega F."/>
            <person name="Rodrigues L."/>
            <person name="Saibo N.J.M."/>
            <person name="Varela M.C."/>
            <person name="Egas C."/>
            <person name="Matos J."/>
            <person name="Miguel C.M."/>
            <person name="Oliveira M.M."/>
            <person name="Ricardo C.P."/>
            <person name="Goncalves S."/>
        </authorList>
    </citation>
    <scope>NUCLEOTIDE SEQUENCE [LARGE SCALE GENOMIC DNA]</scope>
    <source>
        <strain evidence="3">cv. HL8</strain>
    </source>
</reference>
<dbReference type="AlphaFoldDB" id="A0AAW0LSN7"/>
<keyword evidence="2" id="KW-0347">Helicase</keyword>